<dbReference type="Proteomes" id="UP001501126">
    <property type="component" value="Unassembled WGS sequence"/>
</dbReference>
<feature type="transmembrane region" description="Helical" evidence="1">
    <location>
        <begin position="20"/>
        <end position="43"/>
    </location>
</feature>
<protein>
    <submittedName>
        <fullName evidence="2">Uncharacterized protein</fullName>
    </submittedName>
</protein>
<organism evidence="2 3">
    <name type="scientific">Wandonia haliotis</name>
    <dbReference type="NCBI Taxonomy" id="574963"/>
    <lineage>
        <taxon>Bacteria</taxon>
        <taxon>Pseudomonadati</taxon>
        <taxon>Bacteroidota</taxon>
        <taxon>Flavobacteriia</taxon>
        <taxon>Flavobacteriales</taxon>
        <taxon>Crocinitomicaceae</taxon>
        <taxon>Wandonia</taxon>
    </lineage>
</organism>
<accession>A0ABP3Y565</accession>
<keyword evidence="3" id="KW-1185">Reference proteome</keyword>
<evidence type="ECO:0000313" key="2">
    <source>
        <dbReference type="EMBL" id="GAA0875849.1"/>
    </source>
</evidence>
<keyword evidence="1" id="KW-1133">Transmembrane helix</keyword>
<proteinExistence type="predicted"/>
<gene>
    <name evidence="2" type="ORF">GCM10009118_22580</name>
</gene>
<sequence>MIMVPVIRSINTWLTASYGSTLGATSTLPVTIGYSVMSVFGFARSCLPRSKSSCLNFITGNFIISATSDRL</sequence>
<name>A0ABP3Y565_9FLAO</name>
<dbReference type="EMBL" id="BAAAFH010000011">
    <property type="protein sequence ID" value="GAA0875849.1"/>
    <property type="molecule type" value="Genomic_DNA"/>
</dbReference>
<keyword evidence="1" id="KW-0812">Transmembrane</keyword>
<evidence type="ECO:0000256" key="1">
    <source>
        <dbReference type="SAM" id="Phobius"/>
    </source>
</evidence>
<keyword evidence="1" id="KW-0472">Membrane</keyword>
<evidence type="ECO:0000313" key="3">
    <source>
        <dbReference type="Proteomes" id="UP001501126"/>
    </source>
</evidence>
<comment type="caution">
    <text evidence="2">The sequence shown here is derived from an EMBL/GenBank/DDBJ whole genome shotgun (WGS) entry which is preliminary data.</text>
</comment>
<reference evidence="3" key="1">
    <citation type="journal article" date="2019" name="Int. J. Syst. Evol. Microbiol.">
        <title>The Global Catalogue of Microorganisms (GCM) 10K type strain sequencing project: providing services to taxonomists for standard genome sequencing and annotation.</title>
        <authorList>
            <consortium name="The Broad Institute Genomics Platform"/>
            <consortium name="The Broad Institute Genome Sequencing Center for Infectious Disease"/>
            <person name="Wu L."/>
            <person name="Ma J."/>
        </authorList>
    </citation>
    <scope>NUCLEOTIDE SEQUENCE [LARGE SCALE GENOMIC DNA]</scope>
    <source>
        <strain evidence="3">JCM 16083</strain>
    </source>
</reference>